<keyword evidence="1" id="KW-0812">Transmembrane</keyword>
<evidence type="ECO:0000313" key="2">
    <source>
        <dbReference type="EMBL" id="TKH14631.1"/>
    </source>
</evidence>
<keyword evidence="1" id="KW-1133">Transmembrane helix</keyword>
<feature type="transmembrane region" description="Helical" evidence="1">
    <location>
        <begin position="74"/>
        <end position="98"/>
    </location>
</feature>
<name>A0A4V6X1U2_9BACI</name>
<accession>A0A4V6X1U2</accession>
<sequence>MPTWLISQIIITVFIVYLWKMIYDRKLWTSGFPFGRKHMLQLTWLLFFPVSWFFALVVFGLIYMYFTSETNQNIWYFVVWIPSVLFIVLVLVYIVLYLKRKRKDQDIESKITYKRAECIEWIKRFTFLSENNTKLQISISTGNPVGKIIISQITEEEERRLIPYEEDLPEGISLFVIR</sequence>
<comment type="caution">
    <text evidence="2">The sequence shown here is derived from an EMBL/GenBank/DDBJ whole genome shotgun (WGS) entry which is preliminary data.</text>
</comment>
<feature type="transmembrane region" description="Helical" evidence="1">
    <location>
        <begin position="44"/>
        <end position="68"/>
    </location>
</feature>
<reference evidence="2 3" key="1">
    <citation type="journal article" date="2019" name="Environ. Microbiol.">
        <title>An active ?-lactamase is a part of an orchestrated cell wall stress resistance network of Bacillus subtilis and related rhizosphere species.</title>
        <authorList>
            <person name="Bucher T."/>
            <person name="Keren-Paz A."/>
            <person name="Hausser J."/>
            <person name="Olender T."/>
            <person name="Cytryn E."/>
            <person name="Kolodkin-Gal I."/>
        </authorList>
    </citation>
    <scope>NUCLEOTIDE SEQUENCE [LARGE SCALE GENOMIC DNA]</scope>
    <source>
        <strain evidence="2 3">I71</strain>
    </source>
</reference>
<dbReference type="Proteomes" id="UP000306037">
    <property type="component" value="Unassembled WGS sequence"/>
</dbReference>
<gene>
    <name evidence="2" type="ORF">FC694_16940</name>
</gene>
<dbReference type="AlphaFoldDB" id="A0A4V6X1U2"/>
<protein>
    <submittedName>
        <fullName evidence="2">Uncharacterized protein</fullName>
    </submittedName>
</protein>
<keyword evidence="1" id="KW-0472">Membrane</keyword>
<feature type="transmembrane region" description="Helical" evidence="1">
    <location>
        <begin position="6"/>
        <end position="23"/>
    </location>
</feature>
<dbReference type="RefSeq" id="WP_137052531.1">
    <property type="nucleotide sequence ID" value="NZ_SZOM01000135.1"/>
</dbReference>
<proteinExistence type="predicted"/>
<evidence type="ECO:0000256" key="1">
    <source>
        <dbReference type="SAM" id="Phobius"/>
    </source>
</evidence>
<organism evidence="2 3">
    <name type="scientific">Bacillus wiedmannii</name>
    <dbReference type="NCBI Taxonomy" id="1890302"/>
    <lineage>
        <taxon>Bacteria</taxon>
        <taxon>Bacillati</taxon>
        <taxon>Bacillota</taxon>
        <taxon>Bacilli</taxon>
        <taxon>Bacillales</taxon>
        <taxon>Bacillaceae</taxon>
        <taxon>Bacillus</taxon>
        <taxon>Bacillus cereus group</taxon>
    </lineage>
</organism>
<dbReference type="EMBL" id="SZOM01000135">
    <property type="protein sequence ID" value="TKH14631.1"/>
    <property type="molecule type" value="Genomic_DNA"/>
</dbReference>
<evidence type="ECO:0000313" key="3">
    <source>
        <dbReference type="Proteomes" id="UP000306037"/>
    </source>
</evidence>